<evidence type="ECO:0000256" key="1">
    <source>
        <dbReference type="SAM" id="Coils"/>
    </source>
</evidence>
<feature type="compositionally biased region" description="Basic residues" evidence="2">
    <location>
        <begin position="1"/>
        <end position="11"/>
    </location>
</feature>
<name>A0ABP0VA05_9BRYO</name>
<feature type="compositionally biased region" description="Polar residues" evidence="2">
    <location>
        <begin position="12"/>
        <end position="27"/>
    </location>
</feature>
<dbReference type="EMBL" id="CAXAQS010000162">
    <property type="protein sequence ID" value="CAK9250377.1"/>
    <property type="molecule type" value="Genomic_DNA"/>
</dbReference>
<gene>
    <name evidence="3" type="ORF">CSSPJE1EN1_LOCUS25755</name>
</gene>
<feature type="region of interest" description="Disordered" evidence="2">
    <location>
        <begin position="1"/>
        <end position="69"/>
    </location>
</feature>
<feature type="compositionally biased region" description="Low complexity" evidence="2">
    <location>
        <begin position="313"/>
        <end position="332"/>
    </location>
</feature>
<feature type="compositionally biased region" description="Polar residues" evidence="2">
    <location>
        <begin position="121"/>
        <end position="151"/>
    </location>
</feature>
<feature type="compositionally biased region" description="Polar residues" evidence="2">
    <location>
        <begin position="333"/>
        <end position="346"/>
    </location>
</feature>
<dbReference type="Proteomes" id="UP001497444">
    <property type="component" value="Unassembled WGS sequence"/>
</dbReference>
<evidence type="ECO:0000256" key="2">
    <source>
        <dbReference type="SAM" id="MobiDB-lite"/>
    </source>
</evidence>
<accession>A0ABP0VA05</accession>
<sequence length="715" mass="79667">MLNKSFSRKSIKLSNSRHNSIIRTPSFRTPMRTQDLEKSGTAKSIRSPLLLKTPEAEDHEDDDDDDDDIEVVDEYVSGANSEDDDITIVEEDMSESLLHSSTVDRGSTSQKTLNPFAYALTQDTPRRQSPPQQRTSTSLSTREQSTAQPAPTVSALTRVLELEHLLNQAQAKIQDLQQRQEELLRASEADRTELDCQTVYLQAACDALTTLQENETKLLAAAAADSAKFAEQEQYLQQAVEMIDRLQKSLLESETLGTATQTREEGHTRQLESTIHELHADVARLGQQLEDERKRHDEEVREMKAALSALSTARVSKSGSSPSSPARPASTSLQSCPAPSSISSRPHTWPTGLLPNRLLRGGAQGTHHGLQGRGVRSSARARPQPVGKRCLSSVHSQPLNCASLAAESVLAPTWTRPHRSVQHHGLPDGGYRSQGVFHAGRSRKYWYATPYPSSYHWHEDIKTLPWLRRPLDERPLLALIIGSVKTSQANSNRLRKLLYTQCVDNGNSVCQWHVTAHSCSGVDEVSVYIPMRVINEEGANFIDILRKMPDSELQKKQMAIERLAPSLQYSVVPARVGRGDDGRTWRPPHPDATDIIISRLLDPHTIEPLSGFTDEEILEQVAEQNRIMEEHEDYAALRPSNVSTVTVGRGDNPRNRSKKNQKVYGMSKLLSADELHYPPQKSLDASASFIPLSILRNHSIIEYCNSDRSEIAVQS</sequence>
<organism evidence="3 4">
    <name type="scientific">Sphagnum jensenii</name>
    <dbReference type="NCBI Taxonomy" id="128206"/>
    <lineage>
        <taxon>Eukaryota</taxon>
        <taxon>Viridiplantae</taxon>
        <taxon>Streptophyta</taxon>
        <taxon>Embryophyta</taxon>
        <taxon>Bryophyta</taxon>
        <taxon>Sphagnophytina</taxon>
        <taxon>Sphagnopsida</taxon>
        <taxon>Sphagnales</taxon>
        <taxon>Sphagnaceae</taxon>
        <taxon>Sphagnum</taxon>
    </lineage>
</organism>
<proteinExistence type="predicted"/>
<feature type="coiled-coil region" evidence="1">
    <location>
        <begin position="275"/>
        <end position="306"/>
    </location>
</feature>
<feature type="compositionally biased region" description="Acidic residues" evidence="2">
    <location>
        <begin position="57"/>
        <end position="69"/>
    </location>
</feature>
<comment type="caution">
    <text evidence="3">The sequence shown here is derived from an EMBL/GenBank/DDBJ whole genome shotgun (WGS) entry which is preliminary data.</text>
</comment>
<feature type="region of interest" description="Disordered" evidence="2">
    <location>
        <begin position="120"/>
        <end position="151"/>
    </location>
</feature>
<evidence type="ECO:0000313" key="4">
    <source>
        <dbReference type="Proteomes" id="UP001497444"/>
    </source>
</evidence>
<feature type="region of interest" description="Disordered" evidence="2">
    <location>
        <begin position="309"/>
        <end position="391"/>
    </location>
</feature>
<keyword evidence="1" id="KW-0175">Coiled coil</keyword>
<evidence type="ECO:0000313" key="3">
    <source>
        <dbReference type="EMBL" id="CAK9250377.1"/>
    </source>
</evidence>
<keyword evidence="4" id="KW-1185">Reference proteome</keyword>
<feature type="coiled-coil region" evidence="1">
    <location>
        <begin position="159"/>
        <end position="193"/>
    </location>
</feature>
<reference evidence="3" key="1">
    <citation type="submission" date="2024-02" db="EMBL/GenBank/DDBJ databases">
        <authorList>
            <consortium name="ELIXIR-Norway"/>
            <consortium name="Elixir Norway"/>
        </authorList>
    </citation>
    <scope>NUCLEOTIDE SEQUENCE</scope>
</reference>
<protein>
    <submittedName>
        <fullName evidence="3">Uncharacterized protein</fullName>
    </submittedName>
</protein>